<dbReference type="RefSeq" id="WP_256304155.1">
    <property type="nucleotide sequence ID" value="NZ_JALEQM010000071.1"/>
</dbReference>
<dbReference type="InterPro" id="IPR038424">
    <property type="entry name" value="H_kinase_PdtaS_GAF_sf"/>
</dbReference>
<dbReference type="Gene3D" id="3.30.450.280">
    <property type="entry name" value="GAF domain"/>
    <property type="match status" value="1"/>
</dbReference>
<gene>
    <name evidence="10" type="ORF">NE579_10050</name>
</gene>
<dbReference type="Pfam" id="PF07568">
    <property type="entry name" value="HisKA_2"/>
    <property type="match status" value="1"/>
</dbReference>
<dbReference type="Pfam" id="PF12282">
    <property type="entry name" value="GAF_PdtaS"/>
    <property type="match status" value="1"/>
</dbReference>
<sequence length="361" mass="39338">MLRRICREKTRLTEAEIAQLEEIARQLPLMAELTGADVFIDCMQSEGRAVVVAQARPTSAVSAYEKEVVGEDALAENEPAVFHAAGINAPVCDIKAVTQENRTVRQNVVPIRNPAGAVIAVLIREKDVSGDLLQEKKFEALAKTYESEDRSLRSEWVDSSETTMLREVHHRVKNNLQLVASILNLQARKCRGTLTEKILTENVGRVLSIAALHDILTQNQSGFRSVSSLTLLEKLRANIQPFVPEGKQIRIEVGGDDVALSANQAGSIALVVNELITNALEHAFEHTATGLVQVSFCAGVMFHTITVADDGSGFVPAGTESGSLGLRIVEATVRDKLRGKLRIYSDGGGTRISFDFKNEIV</sequence>
<proteinExistence type="predicted"/>
<keyword evidence="4" id="KW-0808">Transferase</keyword>
<dbReference type="PANTHER" id="PTHR41523:SF8">
    <property type="entry name" value="ETHYLENE RESPONSE SENSOR PROTEIN"/>
    <property type="match status" value="1"/>
</dbReference>
<dbReference type="PANTHER" id="PTHR41523">
    <property type="entry name" value="TWO-COMPONENT SYSTEM SENSOR PROTEIN"/>
    <property type="match status" value="1"/>
</dbReference>
<evidence type="ECO:0000259" key="8">
    <source>
        <dbReference type="SMART" id="SM00387"/>
    </source>
</evidence>
<evidence type="ECO:0000256" key="5">
    <source>
        <dbReference type="ARBA" id="ARBA00022741"/>
    </source>
</evidence>
<dbReference type="Pfam" id="PF02518">
    <property type="entry name" value="HATPase_c"/>
    <property type="match status" value="1"/>
</dbReference>
<name>A0AAW5JPM4_9FIRM</name>
<dbReference type="EMBL" id="JANFYS010000019">
    <property type="protein sequence ID" value="MCQ4770805.1"/>
    <property type="molecule type" value="Genomic_DNA"/>
</dbReference>
<dbReference type="AlphaFoldDB" id="A0AAW5JPM4"/>
<evidence type="ECO:0000259" key="9">
    <source>
        <dbReference type="SMART" id="SM00911"/>
    </source>
</evidence>
<evidence type="ECO:0000256" key="2">
    <source>
        <dbReference type="ARBA" id="ARBA00012438"/>
    </source>
</evidence>
<dbReference type="InterPro" id="IPR011495">
    <property type="entry name" value="Sig_transdc_His_kin_sub2_dim/P"/>
</dbReference>
<reference evidence="10" key="1">
    <citation type="submission" date="2022-06" db="EMBL/GenBank/DDBJ databases">
        <title>Isolation of gut microbiota from human fecal samples.</title>
        <authorList>
            <person name="Pamer E.G."/>
            <person name="Barat B."/>
            <person name="Waligurski E."/>
            <person name="Medina S."/>
            <person name="Paddock L."/>
            <person name="Mostad J."/>
        </authorList>
    </citation>
    <scope>NUCLEOTIDE SEQUENCE</scope>
    <source>
        <strain evidence="10">DFI.9.91</strain>
    </source>
</reference>
<dbReference type="EC" id="2.7.13.3" evidence="2"/>
<dbReference type="SUPFAM" id="SSF55874">
    <property type="entry name" value="ATPase domain of HSP90 chaperone/DNA topoisomerase II/histidine kinase"/>
    <property type="match status" value="1"/>
</dbReference>
<protein>
    <recommendedName>
        <fullName evidence="2">histidine kinase</fullName>
        <ecNumber evidence="2">2.7.13.3</ecNumber>
    </recommendedName>
</protein>
<comment type="caution">
    <text evidence="10">The sequence shown here is derived from an EMBL/GenBank/DDBJ whole genome shotgun (WGS) entry which is preliminary data.</text>
</comment>
<dbReference type="Gene3D" id="3.30.565.10">
    <property type="entry name" value="Histidine kinase-like ATPase, C-terminal domain"/>
    <property type="match status" value="1"/>
</dbReference>
<evidence type="ECO:0000256" key="3">
    <source>
        <dbReference type="ARBA" id="ARBA00022553"/>
    </source>
</evidence>
<evidence type="ECO:0000256" key="6">
    <source>
        <dbReference type="ARBA" id="ARBA00022777"/>
    </source>
</evidence>
<dbReference type="InterPro" id="IPR022066">
    <property type="entry name" value="PdtaS_GAF"/>
</dbReference>
<evidence type="ECO:0000256" key="4">
    <source>
        <dbReference type="ARBA" id="ARBA00022679"/>
    </source>
</evidence>
<evidence type="ECO:0000313" key="11">
    <source>
        <dbReference type="Proteomes" id="UP001204562"/>
    </source>
</evidence>
<dbReference type="SMART" id="SM00911">
    <property type="entry name" value="HWE_HK"/>
    <property type="match status" value="1"/>
</dbReference>
<keyword evidence="7" id="KW-0067">ATP-binding</keyword>
<evidence type="ECO:0000256" key="7">
    <source>
        <dbReference type="ARBA" id="ARBA00022840"/>
    </source>
</evidence>
<dbReference type="Proteomes" id="UP001204562">
    <property type="component" value="Unassembled WGS sequence"/>
</dbReference>
<evidence type="ECO:0000313" key="10">
    <source>
        <dbReference type="EMBL" id="MCQ4770805.1"/>
    </source>
</evidence>
<feature type="domain" description="Signal transduction histidine kinase HWE region" evidence="9">
    <location>
        <begin position="167"/>
        <end position="257"/>
    </location>
</feature>
<dbReference type="InterPro" id="IPR036890">
    <property type="entry name" value="HATPase_C_sf"/>
</dbReference>
<keyword evidence="6 10" id="KW-0418">Kinase</keyword>
<accession>A0AAW5JPM4</accession>
<evidence type="ECO:0000256" key="1">
    <source>
        <dbReference type="ARBA" id="ARBA00000085"/>
    </source>
</evidence>
<dbReference type="GO" id="GO:0004673">
    <property type="term" value="F:protein histidine kinase activity"/>
    <property type="evidence" value="ECO:0007669"/>
    <property type="project" value="UniProtKB-EC"/>
</dbReference>
<dbReference type="SMART" id="SM00387">
    <property type="entry name" value="HATPase_c"/>
    <property type="match status" value="1"/>
</dbReference>
<dbReference type="InterPro" id="IPR003594">
    <property type="entry name" value="HATPase_dom"/>
</dbReference>
<keyword evidence="3" id="KW-0597">Phosphoprotein</keyword>
<feature type="domain" description="Histidine kinase/HSP90-like ATPase" evidence="8">
    <location>
        <begin position="263"/>
        <end position="360"/>
    </location>
</feature>
<organism evidence="10 11">
    <name type="scientific">Intestinimonas massiliensis</name>
    <name type="common">ex Afouda et al. 2020</name>
    <dbReference type="NCBI Taxonomy" id="1673721"/>
    <lineage>
        <taxon>Bacteria</taxon>
        <taxon>Bacillati</taxon>
        <taxon>Bacillota</taxon>
        <taxon>Clostridia</taxon>
        <taxon>Eubacteriales</taxon>
        <taxon>Intestinimonas</taxon>
    </lineage>
</organism>
<dbReference type="GO" id="GO:0005524">
    <property type="term" value="F:ATP binding"/>
    <property type="evidence" value="ECO:0007669"/>
    <property type="project" value="UniProtKB-KW"/>
</dbReference>
<dbReference type="InterPro" id="IPR011102">
    <property type="entry name" value="Sig_transdc_His_kinase_HWE"/>
</dbReference>
<keyword evidence="5" id="KW-0547">Nucleotide-binding</keyword>
<comment type="catalytic activity">
    <reaction evidence="1">
        <text>ATP + protein L-histidine = ADP + protein N-phospho-L-histidine.</text>
        <dbReference type="EC" id="2.7.13.3"/>
    </reaction>
</comment>